<keyword evidence="1" id="KW-1133">Transmembrane helix</keyword>
<evidence type="ECO:0000256" key="1">
    <source>
        <dbReference type="SAM" id="Phobius"/>
    </source>
</evidence>
<evidence type="ECO:0000313" key="2">
    <source>
        <dbReference type="EMBL" id="XCH39679.1"/>
    </source>
</evidence>
<gene>
    <name evidence="2" type="ORF">FANJXIIC_CDS0087</name>
</gene>
<feature type="transmembrane region" description="Helical" evidence="1">
    <location>
        <begin position="12"/>
        <end position="34"/>
    </location>
</feature>
<reference evidence="2" key="1">
    <citation type="submission" date="2024-05" db="EMBL/GenBank/DDBJ databases">
        <authorList>
            <person name="Mugo M.M."/>
            <person name="Musyoki A.M."/>
            <person name="Makumi A.M."/>
            <person name="Mutai I."/>
            <person name="Drechsel O."/>
            <person name="Kering K.K."/>
            <person name="Muturi P."/>
            <person name="Mbae C.K."/>
            <person name="Kariuki S.M."/>
        </authorList>
    </citation>
    <scope>NUCLEOTIDE SEQUENCE</scope>
</reference>
<accession>A0AAU8GDE6</accession>
<keyword evidence="1" id="KW-0812">Transmembrane</keyword>
<proteinExistence type="predicted"/>
<organism evidence="2">
    <name type="scientific">Salmonella phage vB_STmST19_KE08</name>
    <dbReference type="NCBI Taxonomy" id="3161165"/>
    <lineage>
        <taxon>Viruses</taxon>
        <taxon>Duplodnaviria</taxon>
        <taxon>Heunggongvirae</taxon>
        <taxon>Uroviricota</taxon>
        <taxon>Caudoviricetes</taxon>
    </lineage>
</organism>
<protein>
    <submittedName>
        <fullName evidence="2">Uncharacterized protein</fullName>
    </submittedName>
</protein>
<dbReference type="EMBL" id="PP856713">
    <property type="protein sequence ID" value="XCH39679.1"/>
    <property type="molecule type" value="Genomic_DNA"/>
</dbReference>
<keyword evidence="1" id="KW-0472">Membrane</keyword>
<sequence>MAQMNGGKTMSIQMQLVLVLLIPAAVGFFVAVLWPQIRTWWYHEISRKREEWHK</sequence>
<name>A0AAU8GDE6_9CAUD</name>